<feature type="repeat" description="RCC1" evidence="1">
    <location>
        <begin position="96"/>
        <end position="147"/>
    </location>
</feature>
<reference evidence="2 3" key="1">
    <citation type="submission" date="2023-09" db="EMBL/GenBank/DDBJ databases">
        <title>Nesidiocoris tenuis whole genome shotgun sequence.</title>
        <authorList>
            <person name="Shibata T."/>
            <person name="Shimoda M."/>
            <person name="Kobayashi T."/>
            <person name="Uehara T."/>
        </authorList>
    </citation>
    <scope>NUCLEOTIDE SEQUENCE [LARGE SCALE GENOMIC DNA]</scope>
    <source>
        <strain evidence="2 3">Japan</strain>
    </source>
</reference>
<dbReference type="PROSITE" id="PS50012">
    <property type="entry name" value="RCC1_3"/>
    <property type="match status" value="1"/>
</dbReference>
<protein>
    <submittedName>
        <fullName evidence="2">Heterogeneous nuclear ribonucleoprotein</fullName>
    </submittedName>
</protein>
<dbReference type="PROSITE" id="PS00626">
    <property type="entry name" value="RCC1_2"/>
    <property type="match status" value="1"/>
</dbReference>
<dbReference type="PANTHER" id="PTHR45982:SF1">
    <property type="entry name" value="REGULATOR OF CHROMOSOME CONDENSATION"/>
    <property type="match status" value="1"/>
</dbReference>
<proteinExistence type="predicted"/>
<keyword evidence="3" id="KW-1185">Reference proteome</keyword>
<dbReference type="SUPFAM" id="SSF50985">
    <property type="entry name" value="RCC1/BLIP-II"/>
    <property type="match status" value="1"/>
</dbReference>
<dbReference type="GO" id="GO:1990904">
    <property type="term" value="C:ribonucleoprotein complex"/>
    <property type="evidence" value="ECO:0007669"/>
    <property type="project" value="UniProtKB-KW"/>
</dbReference>
<dbReference type="Proteomes" id="UP001307889">
    <property type="component" value="Chromosome 7"/>
</dbReference>
<gene>
    <name evidence="2" type="ORF">NTJ_09626</name>
</gene>
<dbReference type="EMBL" id="AP028915">
    <property type="protein sequence ID" value="BES96809.1"/>
    <property type="molecule type" value="Genomic_DNA"/>
</dbReference>
<dbReference type="Pfam" id="PF13540">
    <property type="entry name" value="RCC1_2"/>
    <property type="match status" value="1"/>
</dbReference>
<organism evidence="2 3">
    <name type="scientific">Nesidiocoris tenuis</name>
    <dbReference type="NCBI Taxonomy" id="355587"/>
    <lineage>
        <taxon>Eukaryota</taxon>
        <taxon>Metazoa</taxon>
        <taxon>Ecdysozoa</taxon>
        <taxon>Arthropoda</taxon>
        <taxon>Hexapoda</taxon>
        <taxon>Insecta</taxon>
        <taxon>Pterygota</taxon>
        <taxon>Neoptera</taxon>
        <taxon>Paraneoptera</taxon>
        <taxon>Hemiptera</taxon>
        <taxon>Heteroptera</taxon>
        <taxon>Panheteroptera</taxon>
        <taxon>Cimicomorpha</taxon>
        <taxon>Miridae</taxon>
        <taxon>Dicyphina</taxon>
        <taxon>Nesidiocoris</taxon>
    </lineage>
</organism>
<dbReference type="InterPro" id="IPR051553">
    <property type="entry name" value="Ran_GTPase-activating"/>
</dbReference>
<dbReference type="InterPro" id="IPR009091">
    <property type="entry name" value="RCC1/BLIP-II"/>
</dbReference>
<sequence>MSLGGHICGALDTHSNLYWWGQDLEQPKNVRLPEIVAPGHKFKTVSCGTDVMAALDNTGHVYIWGKDWQMRLLQVEHPIKCLSAGYNHIAMLAENGHVYTWGDGVEGQRGYEGYTKADNDLVKRMDLDQECTSVVCGTYNTMCLTVSGELWACGGNNMWCGCLGVPHDRMSVHIPEKVEVPGRVFIITATFHYFQQTIFAALTSEGLYWWCERPYTRIAPDPTIAELFSGFESPHDQMIHVSKSSKSRLSRLSDRCLIDIPHSLAESVTNRLQRLIQDVSHSEH</sequence>
<evidence type="ECO:0000313" key="3">
    <source>
        <dbReference type="Proteomes" id="UP001307889"/>
    </source>
</evidence>
<evidence type="ECO:0000313" key="2">
    <source>
        <dbReference type="EMBL" id="BES96809.1"/>
    </source>
</evidence>
<keyword evidence="2" id="KW-0687">Ribonucleoprotein</keyword>
<name>A0ABN7AZQ8_9HEMI</name>
<dbReference type="PANTHER" id="PTHR45982">
    <property type="entry name" value="REGULATOR OF CHROMOSOME CONDENSATION"/>
    <property type="match status" value="1"/>
</dbReference>
<accession>A0ABN7AZQ8</accession>
<dbReference type="Gene3D" id="2.130.10.30">
    <property type="entry name" value="Regulator of chromosome condensation 1/beta-lactamase-inhibitor protein II"/>
    <property type="match status" value="1"/>
</dbReference>
<evidence type="ECO:0000256" key="1">
    <source>
        <dbReference type="PROSITE-ProRule" id="PRU00235"/>
    </source>
</evidence>
<dbReference type="InterPro" id="IPR000408">
    <property type="entry name" value="Reg_chr_condens"/>
</dbReference>